<dbReference type="EMBL" id="CAXAMM010027903">
    <property type="protein sequence ID" value="CAK9061818.1"/>
    <property type="molecule type" value="Genomic_DNA"/>
</dbReference>
<organism evidence="3 4">
    <name type="scientific">Durusdinium trenchii</name>
    <dbReference type="NCBI Taxonomy" id="1381693"/>
    <lineage>
        <taxon>Eukaryota</taxon>
        <taxon>Sar</taxon>
        <taxon>Alveolata</taxon>
        <taxon>Dinophyceae</taxon>
        <taxon>Suessiales</taxon>
        <taxon>Symbiodiniaceae</taxon>
        <taxon>Durusdinium</taxon>
    </lineage>
</organism>
<keyword evidence="1" id="KW-0175">Coiled coil</keyword>
<accession>A0ABP0NEI0</accession>
<proteinExistence type="predicted"/>
<feature type="coiled-coil region" evidence="1">
    <location>
        <begin position="139"/>
        <end position="262"/>
    </location>
</feature>
<gene>
    <name evidence="3" type="ORF">SCF082_LOCUS32321</name>
</gene>
<name>A0ABP0NEI0_9DINO</name>
<dbReference type="Proteomes" id="UP001642464">
    <property type="component" value="Unassembled WGS sequence"/>
</dbReference>
<evidence type="ECO:0000313" key="4">
    <source>
        <dbReference type="Proteomes" id="UP001642464"/>
    </source>
</evidence>
<reference evidence="3 4" key="1">
    <citation type="submission" date="2024-02" db="EMBL/GenBank/DDBJ databases">
        <authorList>
            <person name="Chen Y."/>
            <person name="Shah S."/>
            <person name="Dougan E. K."/>
            <person name="Thang M."/>
            <person name="Chan C."/>
        </authorList>
    </citation>
    <scope>NUCLEOTIDE SEQUENCE [LARGE SCALE GENOMIC DNA]</scope>
</reference>
<protein>
    <submittedName>
        <fullName evidence="3">Uncharacterized protein</fullName>
    </submittedName>
</protein>
<keyword evidence="4" id="KW-1185">Reference proteome</keyword>
<comment type="caution">
    <text evidence="3">The sequence shown here is derived from an EMBL/GenBank/DDBJ whole genome shotgun (WGS) entry which is preliminary data.</text>
</comment>
<evidence type="ECO:0000256" key="2">
    <source>
        <dbReference type="SAM" id="MobiDB-lite"/>
    </source>
</evidence>
<feature type="compositionally biased region" description="Low complexity" evidence="2">
    <location>
        <begin position="26"/>
        <end position="37"/>
    </location>
</feature>
<feature type="region of interest" description="Disordered" evidence="2">
    <location>
        <begin position="22"/>
        <end position="55"/>
    </location>
</feature>
<feature type="non-terminal residue" evidence="3">
    <location>
        <position position="448"/>
    </location>
</feature>
<evidence type="ECO:0000313" key="3">
    <source>
        <dbReference type="EMBL" id="CAK9061818.1"/>
    </source>
</evidence>
<sequence>MSQPAASSARLEEDFQIVRRNFPDVSRSVQSTSSSISTPKMEPNGRNGSSAGSFQGRAHEWSKEVLVRLERLESHVLQTQTANAERREECLSLAAQVAELRSAQTSAQLEAELRSGGNSEVSSLRADFEAKTVHLQNVFTTLQAQQEQSRLQLSEMQNEQSALRERQAARDGECASKIMELASCVDEVARQIQELKQDNLTETTFMRSRLEANTGDHDAHLQRLENLEVQQRDEQARLNTESAALKARLQALELRLAAAALEKISAQACSAHQAQEHLEVRMARLEIINSLSRGDLKELKEDVDSRALDGMTPFQEYCNALSMLIPGFVCAYLYHHPEELRWTWRMSLMSFAVLIHLPFSFRYHCLLAQRKLKDAVDNTARRLDQSFIHVTCMATFVALSNNEVYVCCAVILNLYFIARLWAPDASLLERMGNIGCGVVLYGLPPLCR</sequence>
<evidence type="ECO:0000256" key="1">
    <source>
        <dbReference type="SAM" id="Coils"/>
    </source>
</evidence>